<dbReference type="GO" id="GO:0016020">
    <property type="term" value="C:membrane"/>
    <property type="evidence" value="ECO:0007669"/>
    <property type="project" value="InterPro"/>
</dbReference>
<feature type="chain" id="PRO_5005512710" evidence="3">
    <location>
        <begin position="33"/>
        <end position="269"/>
    </location>
</feature>
<dbReference type="PANTHER" id="PTHR30035">
    <property type="entry name" value="LIPOPROTEIN VACJ-RELATED"/>
    <property type="match status" value="1"/>
</dbReference>
<accession>A0A0K8MD95</accession>
<name>A0A0K8MD95_9PROT</name>
<dbReference type="EMBL" id="BBVC01000059">
    <property type="protein sequence ID" value="GAO98437.1"/>
    <property type="molecule type" value="Genomic_DNA"/>
</dbReference>
<evidence type="ECO:0000256" key="2">
    <source>
        <dbReference type="ARBA" id="ARBA00022729"/>
    </source>
</evidence>
<reference evidence="4 5" key="1">
    <citation type="submission" date="2015-03" db="EMBL/GenBank/DDBJ databases">
        <title>Caedibacter varicaedens, whole genome shotgun sequence.</title>
        <authorList>
            <person name="Suzuki H."/>
            <person name="Dapper A.L."/>
            <person name="Gibson A.K."/>
            <person name="Jackson C."/>
            <person name="Lee H."/>
            <person name="Pejaver V.R."/>
            <person name="Doak T."/>
            <person name="Lynch M."/>
        </authorList>
    </citation>
    <scope>NUCLEOTIDE SEQUENCE [LARGE SCALE GENOMIC DNA]</scope>
</reference>
<dbReference type="InterPro" id="IPR007428">
    <property type="entry name" value="MlaA"/>
</dbReference>
<sequence length="269" mass="30126" precursor="true">MRVYKIFTRLSVLKTLLLGFSMMGSFPSTGFASLLTASDSLMTLSEDQIDQEAPVNDPLEDVNRSVFRFNQDVDQYVLKPLSEGYKAVLPQPTRESIHAFLSNLGSPVILFNDLLQLQGDQAMDTLARFLINTTLGLGGIFDPAAEIFEIPYHQEDFGETLGTYGVEGDPYVMLPILGPSNPRDIVGIVVDMLVDPFPYIAHRRHADYLTYTRLGVEGIDKRGEADEVINRINKAHDPYIMMRSIYTQNREFNIKKGVVDLESPTPSSE</sequence>
<dbReference type="Proteomes" id="UP000036771">
    <property type="component" value="Unassembled WGS sequence"/>
</dbReference>
<feature type="signal peptide" evidence="3">
    <location>
        <begin position="1"/>
        <end position="32"/>
    </location>
</feature>
<organism evidence="4 5">
    <name type="scientific">Caedimonas varicaedens</name>
    <dbReference type="NCBI Taxonomy" id="1629334"/>
    <lineage>
        <taxon>Bacteria</taxon>
        <taxon>Pseudomonadati</taxon>
        <taxon>Pseudomonadota</taxon>
        <taxon>Alphaproteobacteria</taxon>
        <taxon>Holosporales</taxon>
        <taxon>Caedimonadaceae</taxon>
        <taxon>Caedimonas</taxon>
    </lineage>
</organism>
<proteinExistence type="inferred from homology"/>
<dbReference type="AlphaFoldDB" id="A0A0K8MD95"/>
<protein>
    <submittedName>
        <fullName evidence="4">Putative phospholipid-binding lipoprotein MlaA</fullName>
    </submittedName>
</protein>
<keyword evidence="2 3" id="KW-0732">Signal</keyword>
<dbReference type="OrthoDB" id="9785326at2"/>
<comment type="similarity">
    <text evidence="1">Belongs to the MlaA family.</text>
</comment>
<dbReference type="STRING" id="1629334.Cva_01097"/>
<evidence type="ECO:0000256" key="3">
    <source>
        <dbReference type="SAM" id="SignalP"/>
    </source>
</evidence>
<comment type="caution">
    <text evidence="4">The sequence shown here is derived from an EMBL/GenBank/DDBJ whole genome shotgun (WGS) entry which is preliminary data.</text>
</comment>
<keyword evidence="5" id="KW-1185">Reference proteome</keyword>
<evidence type="ECO:0000313" key="5">
    <source>
        <dbReference type="Proteomes" id="UP000036771"/>
    </source>
</evidence>
<dbReference type="GO" id="GO:0120010">
    <property type="term" value="P:intermembrane phospholipid transfer"/>
    <property type="evidence" value="ECO:0007669"/>
    <property type="project" value="TreeGrafter"/>
</dbReference>
<dbReference type="Pfam" id="PF04333">
    <property type="entry name" value="MlaA"/>
    <property type="match status" value="1"/>
</dbReference>
<evidence type="ECO:0000313" key="4">
    <source>
        <dbReference type="EMBL" id="GAO98437.1"/>
    </source>
</evidence>
<gene>
    <name evidence="4" type="primary">mlaA</name>
    <name evidence="4" type="ORF">Cva_01097</name>
</gene>
<dbReference type="PRINTS" id="PR01805">
    <property type="entry name" value="VACJLIPOPROT"/>
</dbReference>
<dbReference type="PANTHER" id="PTHR30035:SF3">
    <property type="entry name" value="INTERMEMBRANE PHOSPHOLIPID TRANSPORT SYSTEM LIPOPROTEIN MLAA"/>
    <property type="match status" value="1"/>
</dbReference>
<evidence type="ECO:0000256" key="1">
    <source>
        <dbReference type="ARBA" id="ARBA00010634"/>
    </source>
</evidence>
<keyword evidence="4" id="KW-0449">Lipoprotein</keyword>